<keyword evidence="3" id="KW-1185">Reference proteome</keyword>
<feature type="region of interest" description="Disordered" evidence="1">
    <location>
        <begin position="113"/>
        <end position="138"/>
    </location>
</feature>
<dbReference type="AlphaFoldDB" id="A0A2Z6M7R4"/>
<evidence type="ECO:0000313" key="2">
    <source>
        <dbReference type="EMBL" id="GAU27528.1"/>
    </source>
</evidence>
<evidence type="ECO:0000256" key="1">
    <source>
        <dbReference type="SAM" id="MobiDB-lite"/>
    </source>
</evidence>
<feature type="region of interest" description="Disordered" evidence="1">
    <location>
        <begin position="1"/>
        <end position="99"/>
    </location>
</feature>
<dbReference type="Proteomes" id="UP000242715">
    <property type="component" value="Unassembled WGS sequence"/>
</dbReference>
<feature type="compositionally biased region" description="Polar residues" evidence="1">
    <location>
        <begin position="70"/>
        <end position="89"/>
    </location>
</feature>
<protein>
    <submittedName>
        <fullName evidence="2">Uncharacterized protein</fullName>
    </submittedName>
</protein>
<gene>
    <name evidence="2" type="ORF">TSUD_29600</name>
</gene>
<evidence type="ECO:0000313" key="3">
    <source>
        <dbReference type="Proteomes" id="UP000242715"/>
    </source>
</evidence>
<organism evidence="2 3">
    <name type="scientific">Trifolium subterraneum</name>
    <name type="common">Subterranean clover</name>
    <dbReference type="NCBI Taxonomy" id="3900"/>
    <lineage>
        <taxon>Eukaryota</taxon>
        <taxon>Viridiplantae</taxon>
        <taxon>Streptophyta</taxon>
        <taxon>Embryophyta</taxon>
        <taxon>Tracheophyta</taxon>
        <taxon>Spermatophyta</taxon>
        <taxon>Magnoliopsida</taxon>
        <taxon>eudicotyledons</taxon>
        <taxon>Gunneridae</taxon>
        <taxon>Pentapetalae</taxon>
        <taxon>rosids</taxon>
        <taxon>fabids</taxon>
        <taxon>Fabales</taxon>
        <taxon>Fabaceae</taxon>
        <taxon>Papilionoideae</taxon>
        <taxon>50 kb inversion clade</taxon>
        <taxon>NPAAA clade</taxon>
        <taxon>Hologalegina</taxon>
        <taxon>IRL clade</taxon>
        <taxon>Trifolieae</taxon>
        <taxon>Trifolium</taxon>
    </lineage>
</organism>
<accession>A0A2Z6M7R4</accession>
<name>A0A2Z6M7R4_TRISU</name>
<dbReference type="EMBL" id="DF973357">
    <property type="protein sequence ID" value="GAU27528.1"/>
    <property type="molecule type" value="Genomic_DNA"/>
</dbReference>
<proteinExistence type="predicted"/>
<reference evidence="3" key="1">
    <citation type="journal article" date="2017" name="Front. Plant Sci.">
        <title>Climate Clever Clovers: New Paradigm to Reduce the Environmental Footprint of Ruminants by Breeding Low Methanogenic Forages Utilizing Haplotype Variation.</title>
        <authorList>
            <person name="Kaur P."/>
            <person name="Appels R."/>
            <person name="Bayer P.E."/>
            <person name="Keeble-Gagnere G."/>
            <person name="Wang J."/>
            <person name="Hirakawa H."/>
            <person name="Shirasawa K."/>
            <person name="Vercoe P."/>
            <person name="Stefanova K."/>
            <person name="Durmic Z."/>
            <person name="Nichols P."/>
            <person name="Revell C."/>
            <person name="Isobe S.N."/>
            <person name="Edwards D."/>
            <person name="Erskine W."/>
        </authorList>
    </citation>
    <scope>NUCLEOTIDE SEQUENCE [LARGE SCALE GENOMIC DNA]</scope>
    <source>
        <strain evidence="3">cv. Daliak</strain>
    </source>
</reference>
<sequence>MWKLTSFPVFSQSLRPKLPKTPKTTNGGRKPGSPSRYAVSAKKTSDRRTSMPSTGDETIIKPHTLVILLETTTRSKSTDDINPSYSSAKPDNPRPELADSGSRRILLVAQEVTHPLDQGPRDQSFVEGTEGKYSAIVA</sequence>